<dbReference type="AlphaFoldDB" id="A0A8F6TWJ0"/>
<evidence type="ECO:0000313" key="4">
    <source>
        <dbReference type="EMBL" id="QXT39965.1"/>
    </source>
</evidence>
<keyword evidence="2" id="KW-0732">Signal</keyword>
<evidence type="ECO:0000259" key="3">
    <source>
        <dbReference type="Pfam" id="PF13598"/>
    </source>
</evidence>
<gene>
    <name evidence="4" type="ORF">KYE46_01500</name>
</gene>
<organism evidence="4 5">
    <name type="scientific">Gymnodinialimonas ceratoperidinii</name>
    <dbReference type="NCBI Taxonomy" id="2856823"/>
    <lineage>
        <taxon>Bacteria</taxon>
        <taxon>Pseudomonadati</taxon>
        <taxon>Pseudomonadota</taxon>
        <taxon>Alphaproteobacteria</taxon>
        <taxon>Rhodobacterales</taxon>
        <taxon>Paracoccaceae</taxon>
        <taxon>Gymnodinialimonas</taxon>
    </lineage>
</organism>
<dbReference type="Proteomes" id="UP000825009">
    <property type="component" value="Chromosome"/>
</dbReference>
<evidence type="ECO:0000256" key="2">
    <source>
        <dbReference type="SAM" id="SignalP"/>
    </source>
</evidence>
<feature type="domain" description="DUF4139" evidence="3">
    <location>
        <begin position="233"/>
        <end position="550"/>
    </location>
</feature>
<feature type="coiled-coil region" evidence="1">
    <location>
        <begin position="100"/>
        <end position="134"/>
    </location>
</feature>
<accession>A0A8F6TWJ0</accession>
<dbReference type="PANTHER" id="PTHR31005:SF8">
    <property type="entry name" value="DUF4139 DOMAIN-CONTAINING PROTEIN"/>
    <property type="match status" value="1"/>
</dbReference>
<keyword evidence="5" id="KW-1185">Reference proteome</keyword>
<evidence type="ECO:0000313" key="5">
    <source>
        <dbReference type="Proteomes" id="UP000825009"/>
    </source>
</evidence>
<dbReference type="NCBIfam" id="TIGR02231">
    <property type="entry name" value="mucoidy inhibitor MuiA family protein"/>
    <property type="match status" value="1"/>
</dbReference>
<dbReference type="PANTHER" id="PTHR31005">
    <property type="entry name" value="DUF4139 DOMAIN-CONTAINING PROTEIN"/>
    <property type="match status" value="1"/>
</dbReference>
<keyword evidence="1" id="KW-0175">Coiled coil</keyword>
<dbReference type="EMBL" id="CP079194">
    <property type="protein sequence ID" value="QXT39965.1"/>
    <property type="molecule type" value="Genomic_DNA"/>
</dbReference>
<protein>
    <submittedName>
        <fullName evidence="4">DUF4139 domain-containing protein</fullName>
    </submittedName>
</protein>
<dbReference type="InterPro" id="IPR011935">
    <property type="entry name" value="CHP02231"/>
</dbReference>
<feature type="signal peptide" evidence="2">
    <location>
        <begin position="1"/>
        <end position="20"/>
    </location>
</feature>
<proteinExistence type="predicted"/>
<sequence>MKRFLLTTALCASFPLAAQADDIVIRADLSQATVFGSGAEVSRTGSAVIPEGRHRLLIAVPDLDAVSLPQIADADGVRFGPPQPLYNHPIAEGALDTEAQAAARAALEQAEDALTEAQDALTQADARIRAIETQQGYIAAILRGGENGVAMPDDPEQVAQFLATLGAETARLAQEMLDAQVARRDLAETVTDAQRAYAEASQALQVLSPFHQQINAIAVDVVATEETDIDVVLDYFTRNAGWRPSYELNLDTESGELAIDRFVTLQTHGPARWQDVDVVFSTATPDRQRVPSSLVSRPARIFEPADAEGGAIARTMEIADAASSPAPVPTAGYASSAPVVVAEEFAVTANFTGLSITYAYPEAVSVPVTGEVLLAFDTVDLEVEQENRAVPRYDETAFRIALVENDSGEPILPGEARFYRDGALMGEGAMPLIPAGAEAEMAFGALDHLQLTWIDRSLAEGDRGLFVSSTTQSREIAFGVENTGTESESVRILYATPFAEQEDLELDLTLNPRPTEEDVEDERGIHAWDMEVGSGEERLIEMTVEFEFPEGHVLDWRP</sequence>
<feature type="chain" id="PRO_5034060036" evidence="2">
    <location>
        <begin position="21"/>
        <end position="558"/>
    </location>
</feature>
<name>A0A8F6TWJ0_9RHOB</name>
<dbReference type="InterPro" id="IPR037291">
    <property type="entry name" value="DUF4139"/>
</dbReference>
<dbReference type="KEGG" id="gce:KYE46_01500"/>
<reference evidence="4 5" key="1">
    <citation type="submission" date="2021-07" db="EMBL/GenBank/DDBJ databases">
        <title>A novel Jannaschia species isolated from marine dinoflagellate Ceratoperidinium margalefii.</title>
        <authorList>
            <person name="Jiang Y."/>
            <person name="Li Z."/>
        </authorList>
    </citation>
    <scope>NUCLEOTIDE SEQUENCE [LARGE SCALE GENOMIC DNA]</scope>
    <source>
        <strain evidence="4 5">J12C1-MA-4</strain>
    </source>
</reference>
<dbReference type="RefSeq" id="WP_219002982.1">
    <property type="nucleotide sequence ID" value="NZ_CP079194.1"/>
</dbReference>
<dbReference type="Pfam" id="PF13598">
    <property type="entry name" value="DUF4139"/>
    <property type="match status" value="1"/>
</dbReference>
<evidence type="ECO:0000256" key="1">
    <source>
        <dbReference type="SAM" id="Coils"/>
    </source>
</evidence>